<dbReference type="RefSeq" id="WP_141152196.1">
    <property type="nucleotide sequence ID" value="NZ_JAAAWN010000071.1"/>
</dbReference>
<organism evidence="1 2">
    <name type="scientific">Alteromonas profundi</name>
    <dbReference type="NCBI Taxonomy" id="2696062"/>
    <lineage>
        <taxon>Bacteria</taxon>
        <taxon>Pseudomonadati</taxon>
        <taxon>Pseudomonadota</taxon>
        <taxon>Gammaproteobacteria</taxon>
        <taxon>Alteromonadales</taxon>
        <taxon>Alteromonadaceae</taxon>
        <taxon>Alteromonas/Salinimonas group</taxon>
        <taxon>Alteromonas</taxon>
    </lineage>
</organism>
<name>A0A7X5RMR0_9ALTE</name>
<dbReference type="InterPro" id="IPR025358">
    <property type="entry name" value="DUF4262"/>
</dbReference>
<accession>A0A7X5RMR0</accession>
<dbReference type="EMBL" id="JAAAWN010000071">
    <property type="protein sequence ID" value="NDV93272.1"/>
    <property type="molecule type" value="Genomic_DNA"/>
</dbReference>
<dbReference type="Pfam" id="PF14081">
    <property type="entry name" value="DUF4262"/>
    <property type="match status" value="1"/>
</dbReference>
<proteinExistence type="predicted"/>
<keyword evidence="2" id="KW-1185">Reference proteome</keyword>
<dbReference type="Proteomes" id="UP000470213">
    <property type="component" value="Unassembled WGS sequence"/>
</dbReference>
<evidence type="ECO:0000313" key="2">
    <source>
        <dbReference type="Proteomes" id="UP000470213"/>
    </source>
</evidence>
<evidence type="ECO:0000313" key="1">
    <source>
        <dbReference type="EMBL" id="NDV93272.1"/>
    </source>
</evidence>
<gene>
    <name evidence="1" type="ORF">GTH32_19110</name>
</gene>
<protein>
    <submittedName>
        <fullName evidence="1">DUF4262 domain-containing protein</fullName>
    </submittedName>
</protein>
<reference evidence="1 2" key="1">
    <citation type="submission" date="2020-01" db="EMBL/GenBank/DDBJ databases">
        <authorList>
            <person name="Chen J."/>
            <person name="Zhu S."/>
            <person name="Yang J."/>
        </authorList>
    </citation>
    <scope>NUCLEOTIDE SEQUENCE [LARGE SCALE GENOMIC DNA]</scope>
    <source>
        <strain evidence="1 2">345S023</strain>
    </source>
</reference>
<comment type="caution">
    <text evidence="1">The sequence shown here is derived from an EMBL/GenBank/DDBJ whole genome shotgun (WGS) entry which is preliminary data.</text>
</comment>
<sequence>MSDVMEKVEDDIKKHGWHVLSVFSKDAPSFSYSIGFTETLDHPEIIMSGLDTSLMHSLINDIGQLIKNGQRFTNNQLSEEVIKGYPVKFSKISELNKEEYLRAAVSIYSIEKFDALQCIWPDKEGKFQEESNTAQEVLS</sequence>
<dbReference type="AlphaFoldDB" id="A0A7X5RMR0"/>